<evidence type="ECO:0000313" key="4">
    <source>
        <dbReference type="EMBL" id="EUJ29202.1"/>
    </source>
</evidence>
<evidence type="ECO:0000256" key="1">
    <source>
        <dbReference type="SAM" id="Phobius"/>
    </source>
</evidence>
<keyword evidence="5" id="KW-1185">Reference proteome</keyword>
<dbReference type="EMBL" id="AODF01000026">
    <property type="protein sequence ID" value="EUJ29202.1"/>
    <property type="molecule type" value="Genomic_DNA"/>
</dbReference>
<evidence type="ECO:0000259" key="2">
    <source>
        <dbReference type="Pfam" id="PF06030"/>
    </source>
</evidence>
<accession>A0ABN0RDT7</accession>
<evidence type="ECO:0008006" key="6">
    <source>
        <dbReference type="Google" id="ProtNLM"/>
    </source>
</evidence>
<evidence type="ECO:0000259" key="3">
    <source>
        <dbReference type="Pfam" id="PF11797"/>
    </source>
</evidence>
<feature type="domain" description="WxL Interacting Protein peptidoglycan binding" evidence="2">
    <location>
        <begin position="33"/>
        <end position="151"/>
    </location>
</feature>
<dbReference type="Pfam" id="PF06030">
    <property type="entry name" value="WxLIP_PGBD"/>
    <property type="match status" value="1"/>
</dbReference>
<keyword evidence="1" id="KW-0812">Transmembrane</keyword>
<dbReference type="Proteomes" id="UP000019249">
    <property type="component" value="Unassembled WGS sequence"/>
</dbReference>
<evidence type="ECO:0000313" key="5">
    <source>
        <dbReference type="Proteomes" id="UP000019249"/>
    </source>
</evidence>
<proteinExistence type="predicted"/>
<dbReference type="Pfam" id="PF11797">
    <property type="entry name" value="WxLIP_HBD"/>
    <property type="match status" value="1"/>
</dbReference>
<feature type="domain" description="WxL Interacting Protein host binding" evidence="3">
    <location>
        <begin position="165"/>
        <end position="300"/>
    </location>
</feature>
<comment type="caution">
    <text evidence="4">The sequence shown here is derived from an EMBL/GenBank/DDBJ whole genome shotgun (WGS) entry which is preliminary data.</text>
</comment>
<sequence>MFRRGLFGIGFVILMSMTWLGFAHDAAAAEMDFSVEAILDGHQAERGNTYFDLLVKPEETVMLAVRVSNHSDTAKEIGVYANTAVTNDNGVIEYANDNPKLDASLEHPFSSLVAVPSQRVTLVRNETKRIEIPVRLPKKAFSGTILGGLYFVDETDSGKVQDSDEGVQIHNRFSYTIGVVLRENERKVEPDLKLKSVKAGQKNGRNTIFIGVQNDKPEILRNLVLSGQIFREGGEKPLQTFRKENVQMAPNSLFNYGVSQENQAFQPGNYLLKLEGKANGKTWKFTKKFTISKDEAKRFNDQAVELEESGISPWLYALIGAGVLFVAGFSFWAGKRARRS</sequence>
<keyword evidence="1" id="KW-0472">Membrane</keyword>
<name>A0ABN0RDT7_9LIST</name>
<dbReference type="InterPro" id="IPR021759">
    <property type="entry name" value="WxLIP_HBD"/>
</dbReference>
<organism evidence="4 5">
    <name type="scientific">Listeria floridensis FSL S10-1187</name>
    <dbReference type="NCBI Taxonomy" id="1265817"/>
    <lineage>
        <taxon>Bacteria</taxon>
        <taxon>Bacillati</taxon>
        <taxon>Bacillota</taxon>
        <taxon>Bacilli</taxon>
        <taxon>Bacillales</taxon>
        <taxon>Listeriaceae</taxon>
        <taxon>Listeria</taxon>
    </lineage>
</organism>
<dbReference type="RefSeq" id="WP_051993599.1">
    <property type="nucleotide sequence ID" value="NZ_AODF01000026.1"/>
</dbReference>
<gene>
    <name evidence="4" type="ORF">MFLO_11485</name>
</gene>
<protein>
    <recommendedName>
        <fullName evidence="6">DUF3324 domain-containing protein</fullName>
    </recommendedName>
</protein>
<reference evidence="4 5" key="1">
    <citation type="journal article" date="2014" name="Int. J. Syst. Evol. Microbiol.">
        <title>Listeria floridensis sp. nov., Listeria aquatica sp. nov., Listeria cornellensis sp. nov., Listeria riparia sp. nov. and Listeria grandensis sp. nov., from agricultural and natural environments.</title>
        <authorList>
            <person name="den Bakker H.C."/>
            <person name="Warchocki S."/>
            <person name="Wright E.M."/>
            <person name="Allred A.F."/>
            <person name="Ahlstrom C."/>
            <person name="Manuel C.S."/>
            <person name="Stasiewicz M.J."/>
            <person name="Burrell A."/>
            <person name="Roof S."/>
            <person name="Strawn L."/>
            <person name="Fortes E.D."/>
            <person name="Nightingale K.K."/>
            <person name="Kephart D."/>
            <person name="Wiedmann M."/>
        </authorList>
    </citation>
    <scope>NUCLEOTIDE SEQUENCE [LARGE SCALE GENOMIC DNA]</scope>
    <source>
        <strain evidence="4 5">FSL S10-1187</strain>
    </source>
</reference>
<keyword evidence="1" id="KW-1133">Transmembrane helix</keyword>
<dbReference type="InterPro" id="IPR010317">
    <property type="entry name" value="WxLIP_PGBD"/>
</dbReference>
<feature type="transmembrane region" description="Helical" evidence="1">
    <location>
        <begin position="314"/>
        <end position="334"/>
    </location>
</feature>